<gene>
    <name evidence="2" type="ORF">N0F65_008328</name>
</gene>
<organism evidence="2 3">
    <name type="scientific">Lagenidium giganteum</name>
    <dbReference type="NCBI Taxonomy" id="4803"/>
    <lineage>
        <taxon>Eukaryota</taxon>
        <taxon>Sar</taxon>
        <taxon>Stramenopiles</taxon>
        <taxon>Oomycota</taxon>
        <taxon>Peronosporomycetes</taxon>
        <taxon>Pythiales</taxon>
        <taxon>Pythiaceae</taxon>
    </lineage>
</organism>
<proteinExistence type="predicted"/>
<reference evidence="2" key="1">
    <citation type="submission" date="2022-11" db="EMBL/GenBank/DDBJ databases">
        <authorList>
            <person name="Morgan W.R."/>
            <person name="Tartar A."/>
        </authorList>
    </citation>
    <scope>NUCLEOTIDE SEQUENCE</scope>
    <source>
        <strain evidence="2">ARSEF 373</strain>
    </source>
</reference>
<sequence length="126" mass="13805">MLMMHKTMLIQKIGVSDGIAAGSSGKMIRDTDAADPSKPINVPCGRPPRSLENAATTTAVVIGQPMLHTKSSATPRRRNVSSDGAITSMMLPIVSIVKPNWTQLTSVILWRKYSIEKYEMRPSKPR</sequence>
<protein>
    <submittedName>
        <fullName evidence="2">Uncharacterized protein</fullName>
    </submittedName>
</protein>
<reference evidence="2" key="2">
    <citation type="journal article" date="2023" name="Microbiol Resour">
        <title>Decontamination and Annotation of the Draft Genome Sequence of the Oomycete Lagenidium giganteum ARSEF 373.</title>
        <authorList>
            <person name="Morgan W.R."/>
            <person name="Tartar A."/>
        </authorList>
    </citation>
    <scope>NUCLEOTIDE SEQUENCE</scope>
    <source>
        <strain evidence="2">ARSEF 373</strain>
    </source>
</reference>
<dbReference type="AlphaFoldDB" id="A0AAV2YQM8"/>
<feature type="region of interest" description="Disordered" evidence="1">
    <location>
        <begin position="30"/>
        <end position="51"/>
    </location>
</feature>
<dbReference type="Proteomes" id="UP001146120">
    <property type="component" value="Unassembled WGS sequence"/>
</dbReference>
<accession>A0AAV2YQM8</accession>
<comment type="caution">
    <text evidence="2">The sequence shown here is derived from an EMBL/GenBank/DDBJ whole genome shotgun (WGS) entry which is preliminary data.</text>
</comment>
<evidence type="ECO:0000313" key="3">
    <source>
        <dbReference type="Proteomes" id="UP001146120"/>
    </source>
</evidence>
<evidence type="ECO:0000313" key="2">
    <source>
        <dbReference type="EMBL" id="DAZ96295.1"/>
    </source>
</evidence>
<name>A0AAV2YQM8_9STRA</name>
<dbReference type="EMBL" id="DAKRPA010000172">
    <property type="protein sequence ID" value="DAZ96295.1"/>
    <property type="molecule type" value="Genomic_DNA"/>
</dbReference>
<evidence type="ECO:0000256" key="1">
    <source>
        <dbReference type="SAM" id="MobiDB-lite"/>
    </source>
</evidence>
<keyword evidence="3" id="KW-1185">Reference proteome</keyword>